<comment type="caution">
    <text evidence="1">The sequence shown here is derived from an EMBL/GenBank/DDBJ whole genome shotgun (WGS) entry which is preliminary data.</text>
</comment>
<dbReference type="InterPro" id="IPR029006">
    <property type="entry name" value="ADF-H/Gelsolin-like_dom_sf"/>
</dbReference>
<dbReference type="Proteomes" id="UP001476798">
    <property type="component" value="Unassembled WGS sequence"/>
</dbReference>
<gene>
    <name evidence="1" type="ORF">GOODEAATRI_005580</name>
</gene>
<reference evidence="1 2" key="1">
    <citation type="submission" date="2021-06" db="EMBL/GenBank/DDBJ databases">
        <authorList>
            <person name="Palmer J.M."/>
        </authorList>
    </citation>
    <scope>NUCLEOTIDE SEQUENCE [LARGE SCALE GENOMIC DNA]</scope>
    <source>
        <strain evidence="1 2">GA_2019</strain>
        <tissue evidence="1">Muscle</tissue>
    </source>
</reference>
<name>A0ABV0MFA3_9TELE</name>
<evidence type="ECO:0000313" key="2">
    <source>
        <dbReference type="Proteomes" id="UP001476798"/>
    </source>
</evidence>
<feature type="non-terminal residue" evidence="1">
    <location>
        <position position="63"/>
    </location>
</feature>
<protein>
    <submittedName>
        <fullName evidence="1">Uncharacterized protein</fullName>
    </submittedName>
</protein>
<dbReference type="Gene3D" id="3.40.20.10">
    <property type="entry name" value="Severin"/>
    <property type="match status" value="1"/>
</dbReference>
<organism evidence="1 2">
    <name type="scientific">Goodea atripinnis</name>
    <dbReference type="NCBI Taxonomy" id="208336"/>
    <lineage>
        <taxon>Eukaryota</taxon>
        <taxon>Metazoa</taxon>
        <taxon>Chordata</taxon>
        <taxon>Craniata</taxon>
        <taxon>Vertebrata</taxon>
        <taxon>Euteleostomi</taxon>
        <taxon>Actinopterygii</taxon>
        <taxon>Neopterygii</taxon>
        <taxon>Teleostei</taxon>
        <taxon>Neoteleostei</taxon>
        <taxon>Acanthomorphata</taxon>
        <taxon>Ovalentaria</taxon>
        <taxon>Atherinomorphae</taxon>
        <taxon>Cyprinodontiformes</taxon>
        <taxon>Goodeidae</taxon>
        <taxon>Goodea</taxon>
    </lineage>
</organism>
<dbReference type="EMBL" id="JAHRIO010000255">
    <property type="protein sequence ID" value="MEQ2157803.1"/>
    <property type="molecule type" value="Genomic_DNA"/>
</dbReference>
<sequence>MNRKAYDCMLQDPGKYTFTPRLFHLSASSGIFKAEELQSLIRLPGVVMAMPFVQESLYTVPQP</sequence>
<accession>A0ABV0MFA3</accession>
<evidence type="ECO:0000313" key="1">
    <source>
        <dbReference type="EMBL" id="MEQ2157803.1"/>
    </source>
</evidence>
<proteinExistence type="predicted"/>
<keyword evidence="2" id="KW-1185">Reference proteome</keyword>